<dbReference type="PANTHER" id="PTHR43792">
    <property type="entry name" value="GNAT FAMILY, PUTATIVE (AFU_ORTHOLOGUE AFUA_3G00765)-RELATED-RELATED"/>
    <property type="match status" value="1"/>
</dbReference>
<evidence type="ECO:0000256" key="1">
    <source>
        <dbReference type="ARBA" id="ARBA00022679"/>
    </source>
</evidence>
<gene>
    <name evidence="6" type="ORF">GCM10023352_07260</name>
</gene>
<dbReference type="InterPro" id="IPR029068">
    <property type="entry name" value="Glyas_Bleomycin-R_OHBP_Dase"/>
</dbReference>
<name>A0ABP9BAX7_9MICC</name>
<dbReference type="SUPFAM" id="SSF55729">
    <property type="entry name" value="Acyl-CoA N-acyltransferases (Nat)"/>
    <property type="match status" value="1"/>
</dbReference>
<dbReference type="PANTHER" id="PTHR43792:SF8">
    <property type="entry name" value="[RIBOSOMAL PROTEIN US5]-ALANINE N-ACETYLTRANSFERASE"/>
    <property type="match status" value="1"/>
</dbReference>
<evidence type="ECO:0000256" key="2">
    <source>
        <dbReference type="ARBA" id="ARBA00023315"/>
    </source>
</evidence>
<dbReference type="InterPro" id="IPR000182">
    <property type="entry name" value="GNAT_dom"/>
</dbReference>
<evidence type="ECO:0000259" key="4">
    <source>
        <dbReference type="PROSITE" id="PS51186"/>
    </source>
</evidence>
<keyword evidence="7" id="KW-1185">Reference proteome</keyword>
<dbReference type="Pfam" id="PF13669">
    <property type="entry name" value="Glyoxalase_4"/>
    <property type="match status" value="1"/>
</dbReference>
<evidence type="ECO:0000256" key="3">
    <source>
        <dbReference type="ARBA" id="ARBA00038502"/>
    </source>
</evidence>
<dbReference type="Gene3D" id="3.40.630.30">
    <property type="match status" value="1"/>
</dbReference>
<dbReference type="EMBL" id="BAABKP010000001">
    <property type="protein sequence ID" value="GAA4791613.1"/>
    <property type="molecule type" value="Genomic_DNA"/>
</dbReference>
<dbReference type="PROSITE" id="PS51819">
    <property type="entry name" value="VOC"/>
    <property type="match status" value="1"/>
</dbReference>
<keyword evidence="1" id="KW-0808">Transferase</keyword>
<evidence type="ECO:0000313" key="7">
    <source>
        <dbReference type="Proteomes" id="UP001500187"/>
    </source>
</evidence>
<evidence type="ECO:0008006" key="8">
    <source>
        <dbReference type="Google" id="ProtNLM"/>
    </source>
</evidence>
<evidence type="ECO:0000259" key="5">
    <source>
        <dbReference type="PROSITE" id="PS51819"/>
    </source>
</evidence>
<dbReference type="PROSITE" id="PS51186">
    <property type="entry name" value="GNAT"/>
    <property type="match status" value="1"/>
</dbReference>
<dbReference type="Gene3D" id="3.10.180.10">
    <property type="entry name" value="2,3-Dihydroxybiphenyl 1,2-Dioxygenase, domain 1"/>
    <property type="match status" value="1"/>
</dbReference>
<feature type="domain" description="VOC" evidence="5">
    <location>
        <begin position="198"/>
        <end position="323"/>
    </location>
</feature>
<comment type="similarity">
    <text evidence="3">Belongs to the acetyltransferase family. RimJ subfamily.</text>
</comment>
<evidence type="ECO:0000313" key="6">
    <source>
        <dbReference type="EMBL" id="GAA4791613.1"/>
    </source>
</evidence>
<accession>A0ABP9BAX7</accession>
<dbReference type="InterPro" id="IPR016181">
    <property type="entry name" value="Acyl_CoA_acyltransferase"/>
</dbReference>
<feature type="domain" description="N-acetyltransferase" evidence="4">
    <location>
        <begin position="2"/>
        <end position="190"/>
    </location>
</feature>
<protein>
    <recommendedName>
        <fullName evidence="8">GNAT family N-acetyltransferase</fullName>
    </recommendedName>
</protein>
<dbReference type="Proteomes" id="UP001500187">
    <property type="component" value="Unassembled WGS sequence"/>
</dbReference>
<comment type="caution">
    <text evidence="6">The sequence shown here is derived from an EMBL/GenBank/DDBJ whole genome shotgun (WGS) entry which is preliminary data.</text>
</comment>
<reference evidence="7" key="1">
    <citation type="journal article" date="2019" name="Int. J. Syst. Evol. Microbiol.">
        <title>The Global Catalogue of Microorganisms (GCM) 10K type strain sequencing project: providing services to taxonomists for standard genome sequencing and annotation.</title>
        <authorList>
            <consortium name="The Broad Institute Genomics Platform"/>
            <consortium name="The Broad Institute Genome Sequencing Center for Infectious Disease"/>
            <person name="Wu L."/>
            <person name="Ma J."/>
        </authorList>
    </citation>
    <scope>NUCLEOTIDE SEQUENCE [LARGE SCALE GENOMIC DNA]</scope>
    <source>
        <strain evidence="7">JCM 18541</strain>
    </source>
</reference>
<organism evidence="6 7">
    <name type="scientific">Rothia endophytica</name>
    <dbReference type="NCBI Taxonomy" id="1324766"/>
    <lineage>
        <taxon>Bacteria</taxon>
        <taxon>Bacillati</taxon>
        <taxon>Actinomycetota</taxon>
        <taxon>Actinomycetes</taxon>
        <taxon>Micrococcales</taxon>
        <taxon>Micrococcaceae</taxon>
        <taxon>Rothia</taxon>
    </lineage>
</organism>
<dbReference type="InterPro" id="IPR051531">
    <property type="entry name" value="N-acetyltransferase"/>
</dbReference>
<dbReference type="RefSeq" id="WP_345444831.1">
    <property type="nucleotide sequence ID" value="NZ_BAABKP010000001.1"/>
</dbReference>
<keyword evidence="2" id="KW-0012">Acyltransferase</keyword>
<sequence length="327" mass="36685">MMHLRYWQVSDAADLLKLYQQVEDLRRQLPILLSLEDARRHIESSLLPAEGRSVFALDCEAKLAGLVAVTVTAEDDEGKPDRGWVYYWSAPVIRGTGAMKESVRAVCDWTLGEQSRQSEVQFREGLFDCSVLTEETSPGLRRLELGYRTNNPASGAVAAAAGFTVEGVEREKFFYDGQAYDAVIAARLRDKTVPPRANVHHIELWTTDFKAAKTCWDWLMEQLGFTRYQAWEGGTSWRAPDGSYLVLEQSPDVSGNHQRTRAGLNHLALNCANSQRLEEIKEQAPKHGWTELFADLYPHAGGENHTALYLENDEGFGVELVLVVGLK</sequence>
<dbReference type="SUPFAM" id="SSF54593">
    <property type="entry name" value="Glyoxalase/Bleomycin resistance protein/Dihydroxybiphenyl dioxygenase"/>
    <property type="match status" value="1"/>
</dbReference>
<dbReference type="InterPro" id="IPR037523">
    <property type="entry name" value="VOC_core"/>
</dbReference>
<proteinExistence type="inferred from homology"/>
<dbReference type="Pfam" id="PF13302">
    <property type="entry name" value="Acetyltransf_3"/>
    <property type="match status" value="1"/>
</dbReference>